<accession>A0A134A5V2</accession>
<evidence type="ECO:0000313" key="2">
    <source>
        <dbReference type="Proteomes" id="UP000070355"/>
    </source>
</evidence>
<protein>
    <recommendedName>
        <fullName evidence="3">DUF1934 domain-containing protein</fullName>
    </recommendedName>
</protein>
<dbReference type="AlphaFoldDB" id="A0A134A5V2"/>
<dbReference type="EMBL" id="LSDC01000018">
    <property type="protein sequence ID" value="KXB63076.1"/>
    <property type="molecule type" value="Genomic_DNA"/>
</dbReference>
<dbReference type="PATRIC" id="fig|1379.3.peg.257"/>
<dbReference type="OrthoDB" id="2991206at2"/>
<evidence type="ECO:0008006" key="3">
    <source>
        <dbReference type="Google" id="ProtNLM"/>
    </source>
</evidence>
<gene>
    <name evidence="1" type="ORF">HMPREF3186_00262</name>
</gene>
<evidence type="ECO:0000313" key="1">
    <source>
        <dbReference type="EMBL" id="KXB63076.1"/>
    </source>
</evidence>
<proteinExistence type="predicted"/>
<comment type="caution">
    <text evidence="1">The sequence shown here is derived from an EMBL/GenBank/DDBJ whole genome shotgun (WGS) entry which is preliminary data.</text>
</comment>
<organism evidence="1 2">
    <name type="scientific">Gemella haemolysans</name>
    <dbReference type="NCBI Taxonomy" id="1379"/>
    <lineage>
        <taxon>Bacteria</taxon>
        <taxon>Bacillati</taxon>
        <taxon>Bacillota</taxon>
        <taxon>Bacilli</taxon>
        <taxon>Bacillales</taxon>
        <taxon>Gemellaceae</taxon>
        <taxon>Gemella</taxon>
    </lineage>
</organism>
<reference evidence="2" key="1">
    <citation type="submission" date="2016-01" db="EMBL/GenBank/DDBJ databases">
        <authorList>
            <person name="Mitreva M."/>
            <person name="Pepin K.H."/>
            <person name="Mihindukulasuriya K.A."/>
            <person name="Fulton R."/>
            <person name="Fronick C."/>
            <person name="O'Laughlin M."/>
            <person name="Miner T."/>
            <person name="Herter B."/>
            <person name="Rosa B.A."/>
            <person name="Cordes M."/>
            <person name="Tomlinson C."/>
            <person name="Wollam A."/>
            <person name="Palsikar V.B."/>
            <person name="Mardis E.R."/>
            <person name="Wilson R.K."/>
        </authorList>
    </citation>
    <scope>NUCLEOTIDE SEQUENCE [LARGE SCALE GENOMIC DNA]</scope>
    <source>
        <strain evidence="2">DNF01167</strain>
    </source>
</reference>
<dbReference type="STRING" id="1379.HMPREF3186_00262"/>
<sequence length="127" mass="14644">MGSKIKITTYVDSEKIHEESCVGSVSEQISSEKISYSDKNNKKIEIFIDKIKESVSIEKDDSKMYLAYTKTSNDYSTQYGQMKLETQLVNISKKTKNNLTLYEIVYNIHFGSNDKQKNKLKILVKNI</sequence>
<dbReference type="Proteomes" id="UP000070355">
    <property type="component" value="Unassembled WGS sequence"/>
</dbReference>
<name>A0A134A5V2_9BACL</name>
<dbReference type="RefSeq" id="WP_060913559.1">
    <property type="nucleotide sequence ID" value="NZ_JAGZGJ010000036.1"/>
</dbReference>